<gene>
    <name evidence="3" type="ORF">BG36_04255</name>
</gene>
<dbReference type="Gene3D" id="3.30.530.20">
    <property type="match status" value="1"/>
</dbReference>
<comment type="caution">
    <text evidence="3">The sequence shown here is derived from an EMBL/GenBank/DDBJ whole genome shotgun (WGS) entry which is preliminary data.</text>
</comment>
<evidence type="ECO:0000256" key="1">
    <source>
        <dbReference type="ARBA" id="ARBA00006817"/>
    </source>
</evidence>
<organism evidence="3 4">
    <name type="scientific">Aquamicrobium defluvii</name>
    <dbReference type="NCBI Taxonomy" id="69279"/>
    <lineage>
        <taxon>Bacteria</taxon>
        <taxon>Pseudomonadati</taxon>
        <taxon>Pseudomonadota</taxon>
        <taxon>Alphaproteobacteria</taxon>
        <taxon>Hyphomicrobiales</taxon>
        <taxon>Phyllobacteriaceae</taxon>
        <taxon>Aquamicrobium</taxon>
    </lineage>
</organism>
<dbReference type="RefSeq" id="WP_035026656.1">
    <property type="nucleotide sequence ID" value="NZ_KK073887.1"/>
</dbReference>
<evidence type="ECO:0000313" key="3">
    <source>
        <dbReference type="EMBL" id="EXL07945.1"/>
    </source>
</evidence>
<evidence type="ECO:0000259" key="2">
    <source>
        <dbReference type="Pfam" id="PF08327"/>
    </source>
</evidence>
<dbReference type="Proteomes" id="UP000019849">
    <property type="component" value="Unassembled WGS sequence"/>
</dbReference>
<dbReference type="PATRIC" id="fig|69279.3.peg.2249"/>
<dbReference type="eggNOG" id="COG3832">
    <property type="taxonomic scope" value="Bacteria"/>
</dbReference>
<name>A0A011VHS6_9HYPH</name>
<dbReference type="InterPro" id="IPR013538">
    <property type="entry name" value="ASHA1/2-like_C"/>
</dbReference>
<dbReference type="SUPFAM" id="SSF55961">
    <property type="entry name" value="Bet v1-like"/>
    <property type="match status" value="1"/>
</dbReference>
<comment type="similarity">
    <text evidence="1">Belongs to the AHA1 family.</text>
</comment>
<reference evidence="3 4" key="1">
    <citation type="submission" date="2014-02" db="EMBL/GenBank/DDBJ databases">
        <title>Aquamicrobium defluvii Genome sequencing.</title>
        <authorList>
            <person name="Wang X."/>
        </authorList>
    </citation>
    <scope>NUCLEOTIDE SEQUENCE [LARGE SCALE GENOMIC DNA]</scope>
    <source>
        <strain evidence="3 4">W13Z1</strain>
    </source>
</reference>
<dbReference type="CDD" id="cd08899">
    <property type="entry name" value="SRPBCC_CalC_Aha1-like_6"/>
    <property type="match status" value="1"/>
</dbReference>
<evidence type="ECO:0000313" key="4">
    <source>
        <dbReference type="Proteomes" id="UP000019849"/>
    </source>
</evidence>
<dbReference type="Pfam" id="PF08327">
    <property type="entry name" value="AHSA1"/>
    <property type="match status" value="1"/>
</dbReference>
<dbReference type="AlphaFoldDB" id="A0A011VHS6"/>
<proteinExistence type="inferred from homology"/>
<dbReference type="HOGENOM" id="CLU_108923_3_2_5"/>
<feature type="domain" description="Activator of Hsp90 ATPase homologue 1/2-like C-terminal" evidence="2">
    <location>
        <begin position="30"/>
        <end position="142"/>
    </location>
</feature>
<sequence length="166" mass="18565">MNDDAVVSGRIQHLDGAWEGRLERWMGHDRETVWRMLTEPQQFVQWLAPGSIELRKGGRVHIDFGDSGVVIGSTVLAFDPQRLLAYSWSSGDEPERPLCWELTTAGEGTTLTLTVRLPAQEDIAKACAGFEAHLDMLAAALEGVSTRFPFERYLAARHAYQELLPK</sequence>
<accession>A0A011VHS6</accession>
<protein>
    <submittedName>
        <fullName evidence="3">Polyketide cyclase</fullName>
    </submittedName>
</protein>
<dbReference type="STRING" id="69279.BG36_04255"/>
<dbReference type="EMBL" id="JENY01000013">
    <property type="protein sequence ID" value="EXL07945.1"/>
    <property type="molecule type" value="Genomic_DNA"/>
</dbReference>
<dbReference type="InterPro" id="IPR023393">
    <property type="entry name" value="START-like_dom_sf"/>
</dbReference>